<gene>
    <name evidence="1" type="ORF">Acr_06g0017270</name>
</gene>
<dbReference type="EMBL" id="BJWL01000006">
    <property type="protein sequence ID" value="GFY89787.1"/>
    <property type="molecule type" value="Genomic_DNA"/>
</dbReference>
<name>A0A7J0EW03_9ERIC</name>
<protein>
    <submittedName>
        <fullName evidence="1">Uncharacterized protein</fullName>
    </submittedName>
</protein>
<organism evidence="1 2">
    <name type="scientific">Actinidia rufa</name>
    <dbReference type="NCBI Taxonomy" id="165716"/>
    <lineage>
        <taxon>Eukaryota</taxon>
        <taxon>Viridiplantae</taxon>
        <taxon>Streptophyta</taxon>
        <taxon>Embryophyta</taxon>
        <taxon>Tracheophyta</taxon>
        <taxon>Spermatophyta</taxon>
        <taxon>Magnoliopsida</taxon>
        <taxon>eudicotyledons</taxon>
        <taxon>Gunneridae</taxon>
        <taxon>Pentapetalae</taxon>
        <taxon>asterids</taxon>
        <taxon>Ericales</taxon>
        <taxon>Actinidiaceae</taxon>
        <taxon>Actinidia</taxon>
    </lineage>
</organism>
<sequence>MFIHQREEIPTDSPIGRLERKVAPLECYSPKGNRRFVSFTAIPSRFHPDQRSSASPHANNGENYSLLPPIITPFICRLQPGQSGATSPTIFLRGRKSPDVDWKTKMMCRRNSEAHSMRKLKLCRYGRQLTANAVSLCVLPFSAYPQI</sequence>
<accession>A0A7J0EW03</accession>
<proteinExistence type="predicted"/>
<dbReference type="AlphaFoldDB" id="A0A7J0EW03"/>
<reference evidence="1 2" key="1">
    <citation type="submission" date="2019-07" db="EMBL/GenBank/DDBJ databases">
        <title>De Novo Assembly of kiwifruit Actinidia rufa.</title>
        <authorList>
            <person name="Sugita-Konishi S."/>
            <person name="Sato K."/>
            <person name="Mori E."/>
            <person name="Abe Y."/>
            <person name="Kisaki G."/>
            <person name="Hamano K."/>
            <person name="Suezawa K."/>
            <person name="Otani M."/>
            <person name="Fukuda T."/>
            <person name="Manabe T."/>
            <person name="Gomi K."/>
            <person name="Tabuchi M."/>
            <person name="Akimitsu K."/>
            <person name="Kataoka I."/>
        </authorList>
    </citation>
    <scope>NUCLEOTIDE SEQUENCE [LARGE SCALE GENOMIC DNA]</scope>
    <source>
        <strain evidence="2">cv. Fuchu</strain>
    </source>
</reference>
<evidence type="ECO:0000313" key="1">
    <source>
        <dbReference type="EMBL" id="GFY89787.1"/>
    </source>
</evidence>
<comment type="caution">
    <text evidence="1">The sequence shown here is derived from an EMBL/GenBank/DDBJ whole genome shotgun (WGS) entry which is preliminary data.</text>
</comment>
<evidence type="ECO:0000313" key="2">
    <source>
        <dbReference type="Proteomes" id="UP000585474"/>
    </source>
</evidence>
<dbReference type="Proteomes" id="UP000585474">
    <property type="component" value="Unassembled WGS sequence"/>
</dbReference>
<keyword evidence="2" id="KW-1185">Reference proteome</keyword>